<dbReference type="GO" id="GO:0009103">
    <property type="term" value="P:lipopolysaccharide biosynthetic process"/>
    <property type="evidence" value="ECO:0007669"/>
    <property type="project" value="UniProtKB-ARBA"/>
</dbReference>
<feature type="transmembrane region" description="Helical" evidence="8">
    <location>
        <begin position="148"/>
        <end position="169"/>
    </location>
</feature>
<dbReference type="Proteomes" id="UP000095727">
    <property type="component" value="Unassembled WGS sequence"/>
</dbReference>
<evidence type="ECO:0000256" key="1">
    <source>
        <dbReference type="ARBA" id="ARBA00004651"/>
    </source>
</evidence>
<feature type="transmembrane region" description="Helical" evidence="8">
    <location>
        <begin position="244"/>
        <end position="262"/>
    </location>
</feature>
<protein>
    <submittedName>
        <fullName evidence="9">Predicted membrane protein</fullName>
    </submittedName>
</protein>
<evidence type="ECO:0000256" key="5">
    <source>
        <dbReference type="ARBA" id="ARBA00022692"/>
    </source>
</evidence>
<feature type="transmembrane region" description="Helical" evidence="8">
    <location>
        <begin position="302"/>
        <end position="323"/>
    </location>
</feature>
<evidence type="ECO:0000256" key="2">
    <source>
        <dbReference type="ARBA" id="ARBA00022475"/>
    </source>
</evidence>
<feature type="transmembrane region" description="Helical" evidence="8">
    <location>
        <begin position="388"/>
        <end position="408"/>
    </location>
</feature>
<sequence length="561" mass="65943">MRKFLRDKSSHIIFICVLLIQIIFMIFYCDMKKGYFVDELWSYGLSNSYYHAQIWEDGALDNPEISPDMFKEYMTVNEGEAFKFGSVIYNQTHDSHPPLFYMVLHAISSCFPGQFSKWFGLIPNLLYYAVTIIFLYKIGKLIKKDKYFAFFPVLFFGFSIAAVNMVTYIRMYMLLTMWCTIFAYEHLEMMASRKIKMKNLISILLATFGGVFTHYYFVIFAFPMVIFQMIWMIMRKDFKMTGKYVVSGGVGGVCAVALYPAILKNLTGTGVSHSQKTLQNMHNFSDWTSRIRKFWVIVSEEMFGGVFMLLLIVCCLGILAYLITQVLWEMKLQYHADHYEIAVNNKEHTKTVYVKVKRETYLICDIILTCAFVFVISAKISPWQVNRYIMNLFPFLSLLFCYLLYFIYKLWIKNKAKIQIAMVISMMLIGGLTYYVNDPCYLYPEGENNIAISKEYTDTTCLYVYTTSYIMINEGLELQNYQRLYQMYYKDLDIKVPDVSIENSKLVVYLDRILDKKYDDLGEKVTMDPEKCLEKIQKLTGLKNSKELYQDEKAYVYELYN</sequence>
<evidence type="ECO:0000256" key="6">
    <source>
        <dbReference type="ARBA" id="ARBA00022989"/>
    </source>
</evidence>
<feature type="transmembrane region" description="Helical" evidence="8">
    <location>
        <begin position="360"/>
        <end position="382"/>
    </location>
</feature>
<organism evidence="9 10">
    <name type="scientific">Coprococcus comes</name>
    <dbReference type="NCBI Taxonomy" id="410072"/>
    <lineage>
        <taxon>Bacteria</taxon>
        <taxon>Bacillati</taxon>
        <taxon>Bacillota</taxon>
        <taxon>Clostridia</taxon>
        <taxon>Lachnospirales</taxon>
        <taxon>Lachnospiraceae</taxon>
        <taxon>Coprococcus</taxon>
    </lineage>
</organism>
<keyword evidence="4" id="KW-0808">Transferase</keyword>
<keyword evidence="2" id="KW-1003">Cell membrane</keyword>
<proteinExistence type="predicted"/>
<dbReference type="InterPro" id="IPR050297">
    <property type="entry name" value="LipidA_mod_glycosyltrf_83"/>
</dbReference>
<accession>A0A173SP77</accession>
<evidence type="ECO:0000256" key="4">
    <source>
        <dbReference type="ARBA" id="ARBA00022679"/>
    </source>
</evidence>
<comment type="subcellular location">
    <subcellularLocation>
        <location evidence="1">Cell membrane</location>
        <topology evidence="1">Multi-pass membrane protein</topology>
    </subcellularLocation>
</comment>
<dbReference type="PANTHER" id="PTHR33908:SF11">
    <property type="entry name" value="MEMBRANE PROTEIN"/>
    <property type="match status" value="1"/>
</dbReference>
<evidence type="ECO:0000256" key="7">
    <source>
        <dbReference type="ARBA" id="ARBA00023136"/>
    </source>
</evidence>
<keyword evidence="7 8" id="KW-0472">Membrane</keyword>
<name>A0A173SP77_9FIRM</name>
<feature type="transmembrane region" description="Helical" evidence="8">
    <location>
        <begin position="420"/>
        <end position="436"/>
    </location>
</feature>
<evidence type="ECO:0000313" key="9">
    <source>
        <dbReference type="EMBL" id="CUM92181.1"/>
    </source>
</evidence>
<keyword evidence="3" id="KW-0328">Glycosyltransferase</keyword>
<keyword evidence="5 8" id="KW-0812">Transmembrane</keyword>
<evidence type="ECO:0000313" key="10">
    <source>
        <dbReference type="Proteomes" id="UP000095727"/>
    </source>
</evidence>
<dbReference type="PANTHER" id="PTHR33908">
    <property type="entry name" value="MANNOSYLTRANSFERASE YKCB-RELATED"/>
    <property type="match status" value="1"/>
</dbReference>
<dbReference type="GO" id="GO:0016763">
    <property type="term" value="F:pentosyltransferase activity"/>
    <property type="evidence" value="ECO:0007669"/>
    <property type="project" value="TreeGrafter"/>
</dbReference>
<keyword evidence="6 8" id="KW-1133">Transmembrane helix</keyword>
<evidence type="ECO:0000256" key="8">
    <source>
        <dbReference type="SAM" id="Phobius"/>
    </source>
</evidence>
<gene>
    <name evidence="9" type="ORF">ERS852574_01594</name>
</gene>
<feature type="transmembrane region" description="Helical" evidence="8">
    <location>
        <begin position="118"/>
        <end position="136"/>
    </location>
</feature>
<dbReference type="GO" id="GO:0005886">
    <property type="term" value="C:plasma membrane"/>
    <property type="evidence" value="ECO:0007669"/>
    <property type="project" value="UniProtKB-SubCell"/>
</dbReference>
<evidence type="ECO:0000256" key="3">
    <source>
        <dbReference type="ARBA" id="ARBA00022676"/>
    </source>
</evidence>
<feature type="transmembrane region" description="Helical" evidence="8">
    <location>
        <begin position="12"/>
        <end position="28"/>
    </location>
</feature>
<reference evidence="9 10" key="1">
    <citation type="submission" date="2015-09" db="EMBL/GenBank/DDBJ databases">
        <authorList>
            <consortium name="Pathogen Informatics"/>
        </authorList>
    </citation>
    <scope>NUCLEOTIDE SEQUENCE [LARGE SCALE GENOMIC DNA]</scope>
    <source>
        <strain evidence="9 10">2789STDY5834962</strain>
    </source>
</reference>
<dbReference type="EMBL" id="CYXR01000009">
    <property type="protein sequence ID" value="CUM92181.1"/>
    <property type="molecule type" value="Genomic_DNA"/>
</dbReference>
<feature type="transmembrane region" description="Helical" evidence="8">
    <location>
        <begin position="200"/>
        <end position="232"/>
    </location>
</feature>
<dbReference type="AlphaFoldDB" id="A0A173SP77"/>